<dbReference type="NCBIfam" id="TIGR00826">
    <property type="entry name" value="EIIB_glc"/>
    <property type="match status" value="1"/>
</dbReference>
<dbReference type="PROSITE" id="PS01035">
    <property type="entry name" value="PTS_EIIB_TYPE_1_CYS"/>
    <property type="match status" value="1"/>
</dbReference>
<feature type="transmembrane region" description="Helical" evidence="12">
    <location>
        <begin position="36"/>
        <end position="62"/>
    </location>
</feature>
<dbReference type="GO" id="GO:0019866">
    <property type="term" value="C:organelle inner membrane"/>
    <property type="evidence" value="ECO:0007669"/>
    <property type="project" value="InterPro"/>
</dbReference>
<evidence type="ECO:0000256" key="4">
    <source>
        <dbReference type="ARBA" id="ARBA00022597"/>
    </source>
</evidence>
<feature type="transmembrane region" description="Helical" evidence="12">
    <location>
        <begin position="252"/>
        <end position="269"/>
    </location>
</feature>
<dbReference type="OrthoDB" id="9764327at2"/>
<dbReference type="InterPro" id="IPR018113">
    <property type="entry name" value="PTrfase_EIIB_Cys"/>
</dbReference>
<feature type="transmembrane region" description="Helical" evidence="12">
    <location>
        <begin position="156"/>
        <end position="175"/>
    </location>
</feature>
<dbReference type="GO" id="GO:0015572">
    <property type="term" value="F:N-acetylglucosamine transmembrane transporter activity"/>
    <property type="evidence" value="ECO:0007669"/>
    <property type="project" value="InterPro"/>
</dbReference>
<evidence type="ECO:0000256" key="11">
    <source>
        <dbReference type="PROSITE-ProRule" id="PRU00421"/>
    </source>
</evidence>
<protein>
    <submittedName>
        <fullName evidence="15">PTS sugar transporter</fullName>
    </submittedName>
</protein>
<evidence type="ECO:0000256" key="3">
    <source>
        <dbReference type="ARBA" id="ARBA00022475"/>
    </source>
</evidence>
<dbReference type="InterPro" id="IPR013013">
    <property type="entry name" value="PTS_EIIC_1"/>
</dbReference>
<evidence type="ECO:0000259" key="14">
    <source>
        <dbReference type="PROSITE" id="PS51103"/>
    </source>
</evidence>
<sequence length="458" mass="49036">MLGFLQRIGKALMLPIAVLPAAGLLLRFGQDDLLGIPFIASAGNAIFANLALIFAIGVAMGFAKDNNGAAALSGAIGFLVLTEGAIAIDENINMGVLGGIIAGIIAGLLYNRFHDIKLPDWLGFFSGRRFVPIITSVTMIILAAIAGFAWPPIQDAIDALGNWIIGLGALGSGIFGFLNRLLIPLGLHHVLNSLFWFQFGEFEGVNGDIARFFAGDPSAGAYMTGFFPVMMFGLPAAAFAIIATAKPEKRKAVSGMFIGLALTSFLTGITEPIEFSFMFIAPLLYGVHAILTGVSMWVTSLLGIRDGFTFSAGALDFALNYNIAEKPLLLLGIGVIYAILYFVIFYSLIKAFDLKTPGREDETDVVEEEDAPASEGNNKYEVMASQFIKDIGGADNITSIDNCATRLRLNIQDMEKVKESALKAHGAKGIMKLSKTNLQVIVGTDVEFVADEMKKIKK</sequence>
<dbReference type="FunFam" id="3.30.1360.60:FF:000001">
    <property type="entry name" value="PTS system glucose-specific IIBC component PtsG"/>
    <property type="match status" value="1"/>
</dbReference>
<dbReference type="GO" id="GO:0015764">
    <property type="term" value="P:N-acetylglucosamine transport"/>
    <property type="evidence" value="ECO:0007669"/>
    <property type="project" value="TreeGrafter"/>
</dbReference>
<dbReference type="Pfam" id="PF02378">
    <property type="entry name" value="PTS_EIIC"/>
    <property type="match status" value="1"/>
</dbReference>
<dbReference type="PATRIC" id="fig|1459.3.peg.3614"/>
<evidence type="ECO:0000256" key="8">
    <source>
        <dbReference type="ARBA" id="ARBA00022777"/>
    </source>
</evidence>
<dbReference type="AlphaFoldDB" id="A0A0M0GFH7"/>
<dbReference type="PANTHER" id="PTHR30009">
    <property type="entry name" value="CYTOCHROME C-TYPE SYNTHESIS PROTEIN AND PTS TRANSMEMBRANE COMPONENT"/>
    <property type="match status" value="1"/>
</dbReference>
<evidence type="ECO:0000259" key="13">
    <source>
        <dbReference type="PROSITE" id="PS51098"/>
    </source>
</evidence>
<dbReference type="Gene3D" id="3.30.1360.60">
    <property type="entry name" value="Glucose permease domain IIB"/>
    <property type="match status" value="1"/>
</dbReference>
<evidence type="ECO:0000256" key="2">
    <source>
        <dbReference type="ARBA" id="ARBA00022448"/>
    </source>
</evidence>
<organism evidence="15 16">
    <name type="scientific">Sporosarcina globispora</name>
    <name type="common">Bacillus globisporus</name>
    <dbReference type="NCBI Taxonomy" id="1459"/>
    <lineage>
        <taxon>Bacteria</taxon>
        <taxon>Bacillati</taxon>
        <taxon>Bacillota</taxon>
        <taxon>Bacilli</taxon>
        <taxon>Bacillales</taxon>
        <taxon>Caryophanaceae</taxon>
        <taxon>Sporosarcina</taxon>
    </lineage>
</organism>
<dbReference type="NCBIfam" id="TIGR01998">
    <property type="entry name" value="PTS-II-BC-nag"/>
    <property type="match status" value="1"/>
</dbReference>
<dbReference type="STRING" id="1459.AF332_16520"/>
<feature type="transmembrane region" description="Helical" evidence="12">
    <location>
        <begin position="328"/>
        <end position="349"/>
    </location>
</feature>
<feature type="transmembrane region" description="Helical" evidence="12">
    <location>
        <begin position="94"/>
        <end position="110"/>
    </location>
</feature>
<dbReference type="GO" id="GO:0008982">
    <property type="term" value="F:protein-N(PI)-phosphohistidine-sugar phosphotransferase activity"/>
    <property type="evidence" value="ECO:0007669"/>
    <property type="project" value="InterPro"/>
</dbReference>
<dbReference type="InterPro" id="IPR036878">
    <property type="entry name" value="Glu_permease_IIB"/>
</dbReference>
<dbReference type="GO" id="GO:0090563">
    <property type="term" value="F:protein-phosphocysteine-sugar phosphotransferase activity"/>
    <property type="evidence" value="ECO:0007669"/>
    <property type="project" value="TreeGrafter"/>
</dbReference>
<reference evidence="16" key="1">
    <citation type="submission" date="2015-07" db="EMBL/GenBank/DDBJ databases">
        <title>Fjat-10036 dsm4.</title>
        <authorList>
            <person name="Liu B."/>
            <person name="Wang J."/>
            <person name="Zhu Y."/>
            <person name="Liu G."/>
            <person name="Chen Q."/>
            <person name="Chen Z."/>
            <person name="Lan J."/>
            <person name="Che J."/>
            <person name="Ge C."/>
            <person name="Shi H."/>
            <person name="Pan Z."/>
            <person name="Liu X."/>
        </authorList>
    </citation>
    <scope>NUCLEOTIDE SEQUENCE [LARGE SCALE GENOMIC DNA]</scope>
    <source>
        <strain evidence="16">DSM 4</strain>
    </source>
</reference>
<feature type="transmembrane region" description="Helical" evidence="12">
    <location>
        <begin position="219"/>
        <end position="245"/>
    </location>
</feature>
<keyword evidence="8" id="KW-0418">Kinase</keyword>
<evidence type="ECO:0000313" key="16">
    <source>
        <dbReference type="Proteomes" id="UP000037109"/>
    </source>
</evidence>
<dbReference type="InterPro" id="IPR010974">
    <property type="entry name" value="PTS_IIBC_nag"/>
</dbReference>
<keyword evidence="3" id="KW-1003">Cell membrane</keyword>
<keyword evidence="6" id="KW-0598">Phosphotransferase system</keyword>
<evidence type="ECO:0000256" key="6">
    <source>
        <dbReference type="ARBA" id="ARBA00022683"/>
    </source>
</evidence>
<dbReference type="InterPro" id="IPR001996">
    <property type="entry name" value="PTS_IIB_1"/>
</dbReference>
<evidence type="ECO:0000256" key="1">
    <source>
        <dbReference type="ARBA" id="ARBA00004651"/>
    </source>
</evidence>
<dbReference type="PANTHER" id="PTHR30009:SF4">
    <property type="entry name" value="PTS SYSTEM N-ACETYLGLUCOSAMINE-SPECIFIC EIICBA COMPONENT"/>
    <property type="match status" value="1"/>
</dbReference>
<feature type="domain" description="PTS EIIB type-1" evidence="13">
    <location>
        <begin position="381"/>
        <end position="458"/>
    </location>
</feature>
<dbReference type="GO" id="GO:0016301">
    <property type="term" value="F:kinase activity"/>
    <property type="evidence" value="ECO:0007669"/>
    <property type="project" value="UniProtKB-KW"/>
</dbReference>
<comment type="subcellular location">
    <subcellularLocation>
        <location evidence="1">Cell membrane</location>
        <topology evidence="1">Multi-pass membrane protein</topology>
    </subcellularLocation>
</comment>
<keyword evidence="16" id="KW-1185">Reference proteome</keyword>
<feature type="domain" description="PTS EIIC type-1" evidence="14">
    <location>
        <begin position="1"/>
        <end position="361"/>
    </location>
</feature>
<evidence type="ECO:0000256" key="10">
    <source>
        <dbReference type="ARBA" id="ARBA00023136"/>
    </source>
</evidence>
<dbReference type="SUPFAM" id="SSF55604">
    <property type="entry name" value="Glucose permease domain IIB"/>
    <property type="match status" value="1"/>
</dbReference>
<keyword evidence="5" id="KW-0808">Transferase</keyword>
<keyword evidence="9 12" id="KW-1133">Transmembrane helix</keyword>
<dbReference type="GO" id="GO:0005886">
    <property type="term" value="C:plasma membrane"/>
    <property type="evidence" value="ECO:0007669"/>
    <property type="project" value="UniProtKB-SubCell"/>
</dbReference>
<dbReference type="PROSITE" id="PS51103">
    <property type="entry name" value="PTS_EIIC_TYPE_1"/>
    <property type="match status" value="1"/>
</dbReference>
<evidence type="ECO:0000256" key="9">
    <source>
        <dbReference type="ARBA" id="ARBA00022989"/>
    </source>
</evidence>
<evidence type="ECO:0000256" key="12">
    <source>
        <dbReference type="SAM" id="Phobius"/>
    </source>
</evidence>
<dbReference type="PROSITE" id="PS51098">
    <property type="entry name" value="PTS_EIIB_TYPE_1"/>
    <property type="match status" value="1"/>
</dbReference>
<feature type="transmembrane region" description="Helical" evidence="12">
    <location>
        <begin position="12"/>
        <end position="30"/>
    </location>
</feature>
<gene>
    <name evidence="15" type="ORF">AF332_16520</name>
</gene>
<feature type="transmembrane region" description="Helical" evidence="12">
    <location>
        <begin position="69"/>
        <end position="88"/>
    </location>
</feature>
<keyword evidence="10 12" id="KW-0472">Membrane</keyword>
<feature type="transmembrane region" description="Helical" evidence="12">
    <location>
        <begin position="275"/>
        <end position="298"/>
    </location>
</feature>
<dbReference type="InterPro" id="IPR050429">
    <property type="entry name" value="PTS_Glucose_EIICBA"/>
</dbReference>
<keyword evidence="7 12" id="KW-0812">Transmembrane</keyword>
<dbReference type="InterPro" id="IPR003352">
    <property type="entry name" value="PTS_EIIC"/>
</dbReference>
<comment type="caution">
    <text evidence="15">The sequence shown here is derived from an EMBL/GenBank/DDBJ whole genome shotgun (WGS) entry which is preliminary data.</text>
</comment>
<dbReference type="GO" id="GO:0009401">
    <property type="term" value="P:phosphoenolpyruvate-dependent sugar phosphotransferase system"/>
    <property type="evidence" value="ECO:0007669"/>
    <property type="project" value="UniProtKB-KW"/>
</dbReference>
<dbReference type="CDD" id="cd00212">
    <property type="entry name" value="PTS_IIB_glc"/>
    <property type="match status" value="1"/>
</dbReference>
<evidence type="ECO:0000256" key="7">
    <source>
        <dbReference type="ARBA" id="ARBA00022692"/>
    </source>
</evidence>
<feature type="active site" description="Phosphocysteine intermediate; for EIIB activity" evidence="11">
    <location>
        <position position="403"/>
    </location>
</feature>
<dbReference type="RefSeq" id="WP_053435621.1">
    <property type="nucleotide sequence ID" value="NZ_LGUF01000007.1"/>
</dbReference>
<proteinExistence type="predicted"/>
<dbReference type="EMBL" id="LGUF01000007">
    <property type="protein sequence ID" value="KON88247.1"/>
    <property type="molecule type" value="Genomic_DNA"/>
</dbReference>
<name>A0A0M0GFH7_SPOGL</name>
<evidence type="ECO:0000256" key="5">
    <source>
        <dbReference type="ARBA" id="ARBA00022679"/>
    </source>
</evidence>
<dbReference type="Proteomes" id="UP000037109">
    <property type="component" value="Unassembled WGS sequence"/>
</dbReference>
<accession>A0A0M0GFH7</accession>
<evidence type="ECO:0000313" key="15">
    <source>
        <dbReference type="EMBL" id="KON88247.1"/>
    </source>
</evidence>
<feature type="transmembrane region" description="Helical" evidence="12">
    <location>
        <begin position="130"/>
        <end position="150"/>
    </location>
</feature>
<keyword evidence="4 15" id="KW-0762">Sugar transport</keyword>
<keyword evidence="2" id="KW-0813">Transport</keyword>
<dbReference type="Pfam" id="PF00367">
    <property type="entry name" value="PTS_EIIB"/>
    <property type="match status" value="1"/>
</dbReference>